<proteinExistence type="inferred from homology"/>
<feature type="domain" description="TGF-beta family profile" evidence="6">
    <location>
        <begin position="251"/>
        <end position="369"/>
    </location>
</feature>
<evidence type="ECO:0000256" key="3">
    <source>
        <dbReference type="ARBA" id="ARBA00022525"/>
    </source>
</evidence>
<evidence type="ECO:0000259" key="6">
    <source>
        <dbReference type="PROSITE" id="PS51362"/>
    </source>
</evidence>
<feature type="chain" id="PRO_5046694593" description="TGF-beta family profile domain-containing protein" evidence="5">
    <location>
        <begin position="22"/>
        <end position="370"/>
    </location>
</feature>
<comment type="similarity">
    <text evidence="2 4">Belongs to the TGF-beta family.</text>
</comment>
<protein>
    <recommendedName>
        <fullName evidence="6">TGF-beta family profile domain-containing protein</fullName>
    </recommendedName>
</protein>
<dbReference type="InterPro" id="IPR015615">
    <property type="entry name" value="TGF-beta-rel"/>
</dbReference>
<dbReference type="InterPro" id="IPR001839">
    <property type="entry name" value="TGF-b_C"/>
</dbReference>
<evidence type="ECO:0000313" key="7">
    <source>
        <dbReference type="EMBL" id="CAL8135923.1"/>
    </source>
</evidence>
<evidence type="ECO:0000256" key="4">
    <source>
        <dbReference type="RuleBase" id="RU000354"/>
    </source>
</evidence>
<evidence type="ECO:0000256" key="5">
    <source>
        <dbReference type="SAM" id="SignalP"/>
    </source>
</evidence>
<accession>A0ABP1RU88</accession>
<keyword evidence="5" id="KW-0732">Signal</keyword>
<name>A0ABP1RU88_9HEXA</name>
<dbReference type="PANTHER" id="PTHR11848">
    <property type="entry name" value="TGF-BETA FAMILY"/>
    <property type="match status" value="1"/>
</dbReference>
<gene>
    <name evidence="7" type="ORF">ODALV1_LOCUS26206</name>
</gene>
<dbReference type="PROSITE" id="PS51362">
    <property type="entry name" value="TGF_BETA_2"/>
    <property type="match status" value="1"/>
</dbReference>
<comment type="caution">
    <text evidence="7">The sequence shown here is derived from an EMBL/GenBank/DDBJ whole genome shotgun (WGS) entry which is preliminary data.</text>
</comment>
<organism evidence="7 8">
    <name type="scientific">Orchesella dallaii</name>
    <dbReference type="NCBI Taxonomy" id="48710"/>
    <lineage>
        <taxon>Eukaryota</taxon>
        <taxon>Metazoa</taxon>
        <taxon>Ecdysozoa</taxon>
        <taxon>Arthropoda</taxon>
        <taxon>Hexapoda</taxon>
        <taxon>Collembola</taxon>
        <taxon>Entomobryomorpha</taxon>
        <taxon>Entomobryoidea</taxon>
        <taxon>Orchesellidae</taxon>
        <taxon>Orchesellinae</taxon>
        <taxon>Orchesella</taxon>
    </lineage>
</organism>
<evidence type="ECO:0000313" key="8">
    <source>
        <dbReference type="Proteomes" id="UP001642540"/>
    </source>
</evidence>
<dbReference type="SMART" id="SM00204">
    <property type="entry name" value="TGFB"/>
    <property type="match status" value="1"/>
</dbReference>
<dbReference type="PANTHER" id="PTHR11848:SF302">
    <property type="entry name" value="TGF-BETA FAMILY PROFILE DOMAIN-CONTAINING PROTEIN"/>
    <property type="match status" value="1"/>
</dbReference>
<comment type="subcellular location">
    <subcellularLocation>
        <location evidence="1">Secreted</location>
    </subcellularLocation>
</comment>
<evidence type="ECO:0000256" key="2">
    <source>
        <dbReference type="ARBA" id="ARBA00006656"/>
    </source>
</evidence>
<keyword evidence="3" id="KW-0964">Secreted</keyword>
<feature type="signal peptide" evidence="5">
    <location>
        <begin position="1"/>
        <end position="21"/>
    </location>
</feature>
<evidence type="ECO:0000256" key="1">
    <source>
        <dbReference type="ARBA" id="ARBA00004613"/>
    </source>
</evidence>
<dbReference type="CDD" id="cd13756">
    <property type="entry name" value="TGF_beta_BMPs_GDFs"/>
    <property type="match status" value="1"/>
</dbReference>
<keyword evidence="4" id="KW-0339">Growth factor</keyword>
<dbReference type="InterPro" id="IPR029034">
    <property type="entry name" value="Cystine-knot_cytokine"/>
</dbReference>
<dbReference type="Pfam" id="PF00019">
    <property type="entry name" value="TGF_beta"/>
    <property type="match status" value="1"/>
</dbReference>
<sequence>MKLRLTKFALIFFMLLNLCDASYSNVPEKATFSNNRYGRSKNTIEKSKPHKYLTMLLSSIESNPDLNPLNRNINDGMDSPNARDRGKRKRLFFTWMPTEIKETSPHKTTIMFQSSPELNTFLGDFTGSKIVLTLRDDFQQQNDIQITMHLSLANNNLTMNQNDLSQTQTQFILSDNKFITFDIYKFLAVCHQNDSSHHSMIINIVFEVKSTQKIDFKNVFDVQDDKPFIMIFYHGFLPKEIASSGHKQSSRKTRAVHGRPSSQCQRREFFAYAHEVYWLNLISPLKLDLGYCSGTCPSPLQDQYYNMTLHSFLLDRYRMMAMFDAPRDFPHSTCIPVTYKSLTVLEQIGPGEFEASVERDISVATCGCRY</sequence>
<keyword evidence="8" id="KW-1185">Reference proteome</keyword>
<dbReference type="Gene3D" id="2.10.90.10">
    <property type="entry name" value="Cystine-knot cytokines"/>
    <property type="match status" value="1"/>
</dbReference>
<dbReference type="Proteomes" id="UP001642540">
    <property type="component" value="Unassembled WGS sequence"/>
</dbReference>
<reference evidence="7 8" key="1">
    <citation type="submission" date="2024-08" db="EMBL/GenBank/DDBJ databases">
        <authorList>
            <person name="Cucini C."/>
            <person name="Frati F."/>
        </authorList>
    </citation>
    <scope>NUCLEOTIDE SEQUENCE [LARGE SCALE GENOMIC DNA]</scope>
</reference>
<dbReference type="EMBL" id="CAXLJM020000109">
    <property type="protein sequence ID" value="CAL8135923.1"/>
    <property type="molecule type" value="Genomic_DNA"/>
</dbReference>
<dbReference type="SUPFAM" id="SSF57501">
    <property type="entry name" value="Cystine-knot cytokines"/>
    <property type="match status" value="1"/>
</dbReference>